<dbReference type="Gene3D" id="2.40.30.170">
    <property type="match status" value="1"/>
</dbReference>
<dbReference type="PANTHER" id="PTHR30469:SF33">
    <property type="entry name" value="SLR1207 PROTEIN"/>
    <property type="match status" value="1"/>
</dbReference>
<feature type="region of interest" description="Disordered" evidence="1">
    <location>
        <begin position="368"/>
        <end position="408"/>
    </location>
</feature>
<dbReference type="InterPro" id="IPR058627">
    <property type="entry name" value="MdtA-like_C"/>
</dbReference>
<evidence type="ECO:0000256" key="1">
    <source>
        <dbReference type="SAM" id="MobiDB-lite"/>
    </source>
</evidence>
<dbReference type="Gene3D" id="2.40.50.100">
    <property type="match status" value="1"/>
</dbReference>
<dbReference type="SUPFAM" id="SSF111369">
    <property type="entry name" value="HlyD-like secretion proteins"/>
    <property type="match status" value="1"/>
</dbReference>
<proteinExistence type="predicted"/>
<accession>A0A5M4FJS3</accession>
<dbReference type="Gene3D" id="2.40.420.20">
    <property type="match status" value="1"/>
</dbReference>
<dbReference type="OrthoDB" id="5141338at2"/>
<feature type="compositionally biased region" description="Gly residues" evidence="1">
    <location>
        <begin position="380"/>
        <end position="408"/>
    </location>
</feature>
<dbReference type="Pfam" id="PF25973">
    <property type="entry name" value="BSH_CzcB"/>
    <property type="match status" value="1"/>
</dbReference>
<keyword evidence="2" id="KW-1133">Transmembrane helix</keyword>
<dbReference type="GO" id="GO:1990281">
    <property type="term" value="C:efflux pump complex"/>
    <property type="evidence" value="ECO:0007669"/>
    <property type="project" value="TreeGrafter"/>
</dbReference>
<sequence length="408" mass="40377">MSSNAQHLASHLRPRSRRQYVIAAVVALVLVGGGGWWFLGRADGAEAESITATVSAGTFQQTVTGSGTIQPAREADLDFEVSGRVTSVKVKAGDTVAKGDVVATLDTASLDAALASAKAQLEAAETTVANDSSESSTQQASNSAALLSAQADVTQAKDDLAAATLRATFSGTVASVDVAVGDQAGSSSSGSADAGGQGGTGAATGGDTSAATTSTAAVTIVQPRTFVVDADVAADDITQVKKGLQVQITPTGATTPIFGTVKEVGLVAETGTSGAATFPVTVSVTGAQKDLYAGTSADISIVVKQVQNVLTVPTLALTTTNGKTYVTKVVGSSTKKTAVTVGETYGASTQITKGLKSGDKVEITTIRRSPTGTTNRGTRGEGGFGEGGFPGGGAPPNLSGGGFPGGAQ</sequence>
<dbReference type="AlphaFoldDB" id="A0A5M4FJS3"/>
<evidence type="ECO:0000259" key="3">
    <source>
        <dbReference type="Pfam" id="PF25967"/>
    </source>
</evidence>
<keyword evidence="6" id="KW-1185">Reference proteome</keyword>
<evidence type="ECO:0000313" key="5">
    <source>
        <dbReference type="EMBL" id="KAA1400469.1"/>
    </source>
</evidence>
<evidence type="ECO:0000313" key="6">
    <source>
        <dbReference type="Proteomes" id="UP000380867"/>
    </source>
</evidence>
<name>A0A5M4FJS3_9ACTN</name>
<protein>
    <submittedName>
        <fullName evidence="5">Biotin/lipoyl-binding protein</fullName>
    </submittedName>
</protein>
<dbReference type="Pfam" id="PF25967">
    <property type="entry name" value="RND-MFP_C"/>
    <property type="match status" value="1"/>
</dbReference>
<feature type="compositionally biased region" description="Gly residues" evidence="1">
    <location>
        <begin position="193"/>
        <end position="204"/>
    </location>
</feature>
<dbReference type="Proteomes" id="UP000380867">
    <property type="component" value="Unassembled WGS sequence"/>
</dbReference>
<keyword evidence="2" id="KW-0812">Transmembrane</keyword>
<feature type="domain" description="CzcB-like barrel-sandwich hybrid" evidence="4">
    <location>
        <begin position="80"/>
        <end position="184"/>
    </location>
</feature>
<feature type="region of interest" description="Disordered" evidence="1">
    <location>
        <begin position="184"/>
        <end position="209"/>
    </location>
</feature>
<dbReference type="EMBL" id="SDPQ02000001">
    <property type="protein sequence ID" value="KAA1400469.1"/>
    <property type="molecule type" value="Genomic_DNA"/>
</dbReference>
<evidence type="ECO:0000259" key="4">
    <source>
        <dbReference type="Pfam" id="PF25973"/>
    </source>
</evidence>
<gene>
    <name evidence="5" type="ORF">ESP70_004190</name>
</gene>
<dbReference type="GO" id="GO:0015562">
    <property type="term" value="F:efflux transmembrane transporter activity"/>
    <property type="evidence" value="ECO:0007669"/>
    <property type="project" value="TreeGrafter"/>
</dbReference>
<dbReference type="InterPro" id="IPR058647">
    <property type="entry name" value="BSH_CzcB-like"/>
</dbReference>
<reference evidence="5" key="1">
    <citation type="submission" date="2019-09" db="EMBL/GenBank/DDBJ databases">
        <authorList>
            <person name="Li J."/>
        </authorList>
    </citation>
    <scope>NUCLEOTIDE SEQUENCE [LARGE SCALE GENOMIC DNA]</scope>
    <source>
        <strain evidence="5">JCM 14732</strain>
    </source>
</reference>
<evidence type="ECO:0000256" key="2">
    <source>
        <dbReference type="SAM" id="Phobius"/>
    </source>
</evidence>
<organism evidence="5 6">
    <name type="scientific">Aeromicrobium ginsengisoli</name>
    <dbReference type="NCBI Taxonomy" id="363867"/>
    <lineage>
        <taxon>Bacteria</taxon>
        <taxon>Bacillati</taxon>
        <taxon>Actinomycetota</taxon>
        <taxon>Actinomycetes</taxon>
        <taxon>Propionibacteriales</taxon>
        <taxon>Nocardioidaceae</taxon>
        <taxon>Aeromicrobium</taxon>
    </lineage>
</organism>
<dbReference type="PANTHER" id="PTHR30469">
    <property type="entry name" value="MULTIDRUG RESISTANCE PROTEIN MDTA"/>
    <property type="match status" value="1"/>
</dbReference>
<comment type="caution">
    <text evidence="5">The sequence shown here is derived from an EMBL/GenBank/DDBJ whole genome shotgun (WGS) entry which is preliminary data.</text>
</comment>
<feature type="domain" description="Multidrug resistance protein MdtA-like C-terminal permuted SH3" evidence="3">
    <location>
        <begin position="308"/>
        <end position="363"/>
    </location>
</feature>
<feature type="transmembrane region" description="Helical" evidence="2">
    <location>
        <begin position="20"/>
        <end position="39"/>
    </location>
</feature>
<keyword evidence="2" id="KW-0472">Membrane</keyword>